<organism evidence="6 7">
    <name type="scientific">Bilophila wadsworthia (strain 3_1_6)</name>
    <dbReference type="NCBI Taxonomy" id="563192"/>
    <lineage>
        <taxon>Bacteria</taxon>
        <taxon>Pseudomonadati</taxon>
        <taxon>Thermodesulfobacteriota</taxon>
        <taxon>Desulfovibrionia</taxon>
        <taxon>Desulfovibrionales</taxon>
        <taxon>Desulfovibrionaceae</taxon>
        <taxon>Bilophila</taxon>
    </lineage>
</organism>
<gene>
    <name evidence="6" type="ORF">HMPREF0179_00056</name>
</gene>
<comment type="subcellular location">
    <subcellularLocation>
        <location evidence="1">Endomembrane system</location>
        <topology evidence="1">Multi-pass membrane protein</topology>
    </subcellularLocation>
</comment>
<reference evidence="6 7" key="2">
    <citation type="submission" date="2013-04" db="EMBL/GenBank/DDBJ databases">
        <title>The Genome Sequence of Bilophila wadsworthia 3_1_6.</title>
        <authorList>
            <consortium name="The Broad Institute Genomics Platform"/>
            <person name="Earl A."/>
            <person name="Ward D."/>
            <person name="Feldgarden M."/>
            <person name="Gevers D."/>
            <person name="Sibley C."/>
            <person name="Strauss J."/>
            <person name="Allen-Vercoe E."/>
            <person name="Walker B."/>
            <person name="Young S."/>
            <person name="Zeng Q."/>
            <person name="Gargeya S."/>
            <person name="Fitzgerald M."/>
            <person name="Haas B."/>
            <person name="Abouelleil A."/>
            <person name="Allen A.W."/>
            <person name="Alvarado L."/>
            <person name="Arachchi H.M."/>
            <person name="Berlin A.M."/>
            <person name="Chapman S.B."/>
            <person name="Gainer-Dewar J."/>
            <person name="Goldberg J."/>
            <person name="Griggs A."/>
            <person name="Gujja S."/>
            <person name="Hansen M."/>
            <person name="Howarth C."/>
            <person name="Imamovic A."/>
            <person name="Ireland A."/>
            <person name="Larimer J."/>
            <person name="McCowan C."/>
            <person name="Murphy C."/>
            <person name="Pearson M."/>
            <person name="Poon T.W."/>
            <person name="Priest M."/>
            <person name="Roberts A."/>
            <person name="Saif S."/>
            <person name="Shea T."/>
            <person name="Sisk P."/>
            <person name="Sykes S."/>
            <person name="Wortman J."/>
            <person name="Nusbaum C."/>
            <person name="Birren B."/>
        </authorList>
    </citation>
    <scope>NUCLEOTIDE SEQUENCE [LARGE SCALE GENOMIC DNA]</scope>
    <source>
        <strain evidence="6 7">3_1_6</strain>
    </source>
</reference>
<dbReference type="OrthoDB" id="9804184at2"/>
<dbReference type="RefSeq" id="WP_005023933.1">
    <property type="nucleotide sequence ID" value="NZ_KE150239.1"/>
</dbReference>
<dbReference type="InterPro" id="IPR010652">
    <property type="entry name" value="DUF1232"/>
</dbReference>
<dbReference type="eggNOG" id="COG3339">
    <property type="taxonomic scope" value="Bacteria"/>
</dbReference>
<protein>
    <recommendedName>
        <fullName evidence="5">DUF1232 domain-containing protein</fullName>
    </recommendedName>
</protein>
<evidence type="ECO:0000259" key="5">
    <source>
        <dbReference type="Pfam" id="PF06803"/>
    </source>
</evidence>
<accession>E5Y1J7</accession>
<evidence type="ECO:0000256" key="2">
    <source>
        <dbReference type="ARBA" id="ARBA00022692"/>
    </source>
</evidence>
<dbReference type="GeneID" id="78087145"/>
<proteinExistence type="predicted"/>
<keyword evidence="3" id="KW-1133">Transmembrane helix</keyword>
<reference evidence="6 7" key="1">
    <citation type="submission" date="2010-10" db="EMBL/GenBank/DDBJ databases">
        <authorList>
            <consortium name="The Broad Institute Genome Sequencing Platform"/>
            <person name="Ward D."/>
            <person name="Earl A."/>
            <person name="Feldgarden M."/>
            <person name="Young S.K."/>
            <person name="Gargeya S."/>
            <person name="Zeng Q."/>
            <person name="Alvarado L."/>
            <person name="Berlin A."/>
            <person name="Bochicchio J."/>
            <person name="Chapman S.B."/>
            <person name="Chen Z."/>
            <person name="Freedman E."/>
            <person name="Gellesch M."/>
            <person name="Goldberg J."/>
            <person name="Griggs A."/>
            <person name="Gujja S."/>
            <person name="Heilman E."/>
            <person name="Heiman D."/>
            <person name="Howarth C."/>
            <person name="Mehta T."/>
            <person name="Neiman D."/>
            <person name="Pearson M."/>
            <person name="Roberts A."/>
            <person name="Saif S."/>
            <person name="Shea T."/>
            <person name="Shenoy N."/>
            <person name="Sisk P."/>
            <person name="Stolte C."/>
            <person name="Sykes S."/>
            <person name="White J."/>
            <person name="Yandava C."/>
            <person name="Allen-Vercoe E."/>
            <person name="Sibley C."/>
            <person name="Ambrose C.E."/>
            <person name="Strauss J."/>
            <person name="Daigneault M."/>
            <person name="Haas B."/>
            <person name="Nusbaum C."/>
            <person name="Birren B."/>
        </authorList>
    </citation>
    <scope>NUCLEOTIDE SEQUENCE [LARGE SCALE GENOMIC DNA]</scope>
    <source>
        <strain evidence="6 7">3_1_6</strain>
    </source>
</reference>
<dbReference type="HOGENOM" id="CLU_133088_0_1_7"/>
<dbReference type="Pfam" id="PF06803">
    <property type="entry name" value="DUF1232"/>
    <property type="match status" value="1"/>
</dbReference>
<sequence>MSDKDIIDMKEENGQWSAYVSEFSPEKLWEKIKGHAKKVGCEGIRSALRLFYALDNPSMPLKTKMVIYGALGYFISPIDVIPDFIPVVGFTDDIGVLAAAVVMAASYIDAEAKAKADAKLAGWFGEGTC</sequence>
<keyword evidence="2" id="KW-0812">Transmembrane</keyword>
<name>E5Y1J7_BILW3</name>
<dbReference type="PIRSF" id="PIRSF031804">
    <property type="entry name" value="UCP031804"/>
    <property type="match status" value="1"/>
</dbReference>
<comment type="caution">
    <text evidence="6">The sequence shown here is derived from an EMBL/GenBank/DDBJ whole genome shotgun (WGS) entry which is preliminary data.</text>
</comment>
<dbReference type="GO" id="GO:0012505">
    <property type="term" value="C:endomembrane system"/>
    <property type="evidence" value="ECO:0007669"/>
    <property type="project" value="UniProtKB-SubCell"/>
</dbReference>
<dbReference type="InterPro" id="IPR016983">
    <property type="entry name" value="UCP031804"/>
</dbReference>
<feature type="domain" description="DUF1232" evidence="5">
    <location>
        <begin position="63"/>
        <end position="98"/>
    </location>
</feature>
<dbReference type="Proteomes" id="UP000006034">
    <property type="component" value="Unassembled WGS sequence"/>
</dbReference>
<evidence type="ECO:0000313" key="6">
    <source>
        <dbReference type="EMBL" id="EFV46104.1"/>
    </source>
</evidence>
<evidence type="ECO:0000256" key="4">
    <source>
        <dbReference type="ARBA" id="ARBA00023136"/>
    </source>
</evidence>
<evidence type="ECO:0000256" key="3">
    <source>
        <dbReference type="ARBA" id="ARBA00022989"/>
    </source>
</evidence>
<dbReference type="AlphaFoldDB" id="E5Y1J7"/>
<keyword evidence="7" id="KW-1185">Reference proteome</keyword>
<evidence type="ECO:0000313" key="7">
    <source>
        <dbReference type="Proteomes" id="UP000006034"/>
    </source>
</evidence>
<dbReference type="EMBL" id="ADCP02000002">
    <property type="protein sequence ID" value="EFV46104.1"/>
    <property type="molecule type" value="Genomic_DNA"/>
</dbReference>
<evidence type="ECO:0000256" key="1">
    <source>
        <dbReference type="ARBA" id="ARBA00004127"/>
    </source>
</evidence>
<keyword evidence="4" id="KW-0472">Membrane</keyword>